<evidence type="ECO:0000313" key="2">
    <source>
        <dbReference type="Proteomes" id="UP000078541"/>
    </source>
</evidence>
<dbReference type="AlphaFoldDB" id="A0A195FN13"/>
<reference evidence="1 2" key="1">
    <citation type="submission" date="2016-03" db="EMBL/GenBank/DDBJ databases">
        <title>Trachymyrmex septentrionalis WGS genome.</title>
        <authorList>
            <person name="Nygaard S."/>
            <person name="Hu H."/>
            <person name="Boomsma J."/>
            <person name="Zhang G."/>
        </authorList>
    </citation>
    <scope>NUCLEOTIDE SEQUENCE [LARGE SCALE GENOMIC DNA]</scope>
    <source>
        <strain evidence="1">Tsep2-gDNA-1</strain>
        <tissue evidence="1">Whole body</tissue>
    </source>
</reference>
<protein>
    <submittedName>
        <fullName evidence="1">Uncharacterized protein</fullName>
    </submittedName>
</protein>
<name>A0A195FN13_9HYME</name>
<organism evidence="1 2">
    <name type="scientific">Trachymyrmex septentrionalis</name>
    <dbReference type="NCBI Taxonomy" id="34720"/>
    <lineage>
        <taxon>Eukaryota</taxon>
        <taxon>Metazoa</taxon>
        <taxon>Ecdysozoa</taxon>
        <taxon>Arthropoda</taxon>
        <taxon>Hexapoda</taxon>
        <taxon>Insecta</taxon>
        <taxon>Pterygota</taxon>
        <taxon>Neoptera</taxon>
        <taxon>Endopterygota</taxon>
        <taxon>Hymenoptera</taxon>
        <taxon>Apocrita</taxon>
        <taxon>Aculeata</taxon>
        <taxon>Formicoidea</taxon>
        <taxon>Formicidae</taxon>
        <taxon>Myrmicinae</taxon>
        <taxon>Trachymyrmex</taxon>
    </lineage>
</organism>
<dbReference type="EMBL" id="KQ981490">
    <property type="protein sequence ID" value="KYN41299.1"/>
    <property type="molecule type" value="Genomic_DNA"/>
</dbReference>
<dbReference type="Proteomes" id="UP000078541">
    <property type="component" value="Unassembled WGS sequence"/>
</dbReference>
<gene>
    <name evidence="1" type="ORF">ALC56_04450</name>
</gene>
<dbReference type="PROSITE" id="PS51257">
    <property type="entry name" value="PROKAR_LIPOPROTEIN"/>
    <property type="match status" value="1"/>
</dbReference>
<keyword evidence="2" id="KW-1185">Reference proteome</keyword>
<accession>A0A195FN13</accession>
<evidence type="ECO:0000313" key="1">
    <source>
        <dbReference type="EMBL" id="KYN41299.1"/>
    </source>
</evidence>
<proteinExistence type="predicted"/>
<sequence length="176" mass="19891">MKYNRANFNVTLCVVLTSCELNCNNCKLCNSNPAINNSSSDNLLSAESAVFTFSGKYYLNCRRYLCNRLPAHSVHATGHSGADEWTHPIDPQIFVLVVHHGRTQTPSWIHAATSDGHRCHMSHRDRQANRKWGPTLHIGPLGIRDGVHDQHQQERDDYFHSYTLSVSNFMMQRGGA</sequence>